<feature type="domain" description="Outer membrane protein beta-barrel" evidence="3">
    <location>
        <begin position="10"/>
        <end position="219"/>
    </location>
</feature>
<gene>
    <name evidence="4" type="ORF">PPEP_a2042</name>
</gene>
<dbReference type="SUPFAM" id="SSF56925">
    <property type="entry name" value="OMPA-like"/>
    <property type="match status" value="1"/>
</dbReference>
<dbReference type="RefSeq" id="WP_147390294.1">
    <property type="nucleotide sequence ID" value="NZ_AQHF01000026.1"/>
</dbReference>
<protein>
    <recommendedName>
        <fullName evidence="3">Outer membrane protein beta-barrel domain-containing protein</fullName>
    </recommendedName>
</protein>
<feature type="signal peptide" evidence="2">
    <location>
        <begin position="1"/>
        <end position="19"/>
    </location>
</feature>
<dbReference type="InterPro" id="IPR011250">
    <property type="entry name" value="OMP/PagP_B-barrel"/>
</dbReference>
<accession>A0A8I0MYC1</accession>
<dbReference type="InterPro" id="IPR027385">
    <property type="entry name" value="Beta-barrel_OMP"/>
</dbReference>
<evidence type="ECO:0000256" key="2">
    <source>
        <dbReference type="SAM" id="SignalP"/>
    </source>
</evidence>
<dbReference type="Pfam" id="PF13505">
    <property type="entry name" value="OMP_b-brl"/>
    <property type="match status" value="1"/>
</dbReference>
<sequence length="219" mass="24103">MKIKLFGLVLLSLPIYAEAEVNVYSEALIGKANNELYAKDDFDGSKRASSAMSDSFGLRLGFELTEQLALEISKHYHGEAPAEYTVHRSTTIPGSNEGPFTTSYNVVLPIDTESLRLGVKGKIALSNKVNANIRVGIAHWKYKDVLPAQLVSPDNTGSGDSGNDIYTAVGFNYQLTDNLYAGLEYALINIKESQEYDYGGNVKYEHNLHELSIVLGWAF</sequence>
<evidence type="ECO:0000313" key="5">
    <source>
        <dbReference type="Proteomes" id="UP000660708"/>
    </source>
</evidence>
<dbReference type="Gene3D" id="2.40.160.20">
    <property type="match status" value="1"/>
</dbReference>
<proteinExistence type="predicted"/>
<evidence type="ECO:0000256" key="1">
    <source>
        <dbReference type="ARBA" id="ARBA00022729"/>
    </source>
</evidence>
<evidence type="ECO:0000259" key="3">
    <source>
        <dbReference type="Pfam" id="PF13505"/>
    </source>
</evidence>
<dbReference type="EMBL" id="AQHF01000026">
    <property type="protein sequence ID" value="MBE0347563.1"/>
    <property type="molecule type" value="Genomic_DNA"/>
</dbReference>
<organism evidence="4 5">
    <name type="scientific">Pseudoalteromonas peptidolytica F12-50-A1</name>
    <dbReference type="NCBI Taxonomy" id="1315280"/>
    <lineage>
        <taxon>Bacteria</taxon>
        <taxon>Pseudomonadati</taxon>
        <taxon>Pseudomonadota</taxon>
        <taxon>Gammaproteobacteria</taxon>
        <taxon>Alteromonadales</taxon>
        <taxon>Pseudoalteromonadaceae</taxon>
        <taxon>Pseudoalteromonas</taxon>
    </lineage>
</organism>
<name>A0A8I0MYC1_9GAMM</name>
<comment type="caution">
    <text evidence="4">The sequence shown here is derived from an EMBL/GenBank/DDBJ whole genome shotgun (WGS) entry which is preliminary data.</text>
</comment>
<reference evidence="4 5" key="1">
    <citation type="submission" date="2015-06" db="EMBL/GenBank/DDBJ databases">
        <title>Genome sequence of Pseudoalteromonas peptidolytica.</title>
        <authorList>
            <person name="Xie B.-B."/>
            <person name="Rong J.-C."/>
            <person name="Qin Q.-L."/>
            <person name="Zhang Y.-Z."/>
        </authorList>
    </citation>
    <scope>NUCLEOTIDE SEQUENCE [LARGE SCALE GENOMIC DNA]</scope>
    <source>
        <strain evidence="4 5">F12-50-A1</strain>
    </source>
</reference>
<feature type="chain" id="PRO_5034232528" description="Outer membrane protein beta-barrel domain-containing protein" evidence="2">
    <location>
        <begin position="20"/>
        <end position="219"/>
    </location>
</feature>
<evidence type="ECO:0000313" key="4">
    <source>
        <dbReference type="EMBL" id="MBE0347563.1"/>
    </source>
</evidence>
<keyword evidence="5" id="KW-1185">Reference proteome</keyword>
<keyword evidence="1 2" id="KW-0732">Signal</keyword>
<dbReference type="AlphaFoldDB" id="A0A8I0MYC1"/>
<dbReference type="Proteomes" id="UP000660708">
    <property type="component" value="Unassembled WGS sequence"/>
</dbReference>